<dbReference type="Proteomes" id="UP000250140">
    <property type="component" value="Unassembled WGS sequence"/>
</dbReference>
<evidence type="ECO:0000313" key="2">
    <source>
        <dbReference type="EMBL" id="OCL05598.1"/>
    </source>
</evidence>
<evidence type="ECO:0008006" key="4">
    <source>
        <dbReference type="Google" id="ProtNLM"/>
    </source>
</evidence>
<dbReference type="EMBL" id="KV750251">
    <property type="protein sequence ID" value="OCL05598.1"/>
    <property type="molecule type" value="Genomic_DNA"/>
</dbReference>
<protein>
    <recommendedName>
        <fullName evidence="4">F-box domain-containing protein</fullName>
    </recommendedName>
</protein>
<evidence type="ECO:0000256" key="1">
    <source>
        <dbReference type="SAM" id="MobiDB-lite"/>
    </source>
</evidence>
<dbReference type="PANTHER" id="PTHR42085:SF1">
    <property type="entry name" value="F-BOX DOMAIN-CONTAINING PROTEIN"/>
    <property type="match status" value="1"/>
</dbReference>
<gene>
    <name evidence="2" type="ORF">AOQ84DRAFT_94837</name>
</gene>
<sequence>MSTPSILGECQHGRTYSRVSSVIKSRPSSPAIHSLSSIVHPPRKEDLQKGRRSSVGMMPERKDQFGRLPPEVRVMIYDMLLVHDGIISVDIPIKNRLAILQTCRLYHHEASYIFYGKNHFLTTRVWNPTTYPSPIMPIARAYLHLLKRITISINTGHPNSSITKEGANLVRSLAHTNIKLEQLTITLGSNVSSMVACFFDDGIMGADHPIVHALTAIIRLGNIRELRVRLKSLRFGKSVAYGLRNSFTASNSSGNRSLKFYTKASYSKKDVVLDLTKCERSQQGVYMTDRIHSELNLDWDDAATYTYPFLSSSLGSGQGALPTPITCDDADAEDSAHVEQDPTDEAESEMEWESDQGQSILINIASWFPDLFQ</sequence>
<name>A0A8E2JQB6_9PEZI</name>
<keyword evidence="3" id="KW-1185">Reference proteome</keyword>
<accession>A0A8E2JQB6</accession>
<reference evidence="2 3" key="1">
    <citation type="journal article" date="2016" name="Nat. Commun.">
        <title>Ectomycorrhizal ecology is imprinted in the genome of the dominant symbiotic fungus Cenococcum geophilum.</title>
        <authorList>
            <consortium name="DOE Joint Genome Institute"/>
            <person name="Peter M."/>
            <person name="Kohler A."/>
            <person name="Ohm R.A."/>
            <person name="Kuo A."/>
            <person name="Krutzmann J."/>
            <person name="Morin E."/>
            <person name="Arend M."/>
            <person name="Barry K.W."/>
            <person name="Binder M."/>
            <person name="Choi C."/>
            <person name="Clum A."/>
            <person name="Copeland A."/>
            <person name="Grisel N."/>
            <person name="Haridas S."/>
            <person name="Kipfer T."/>
            <person name="LaButti K."/>
            <person name="Lindquist E."/>
            <person name="Lipzen A."/>
            <person name="Maire R."/>
            <person name="Meier B."/>
            <person name="Mihaltcheva S."/>
            <person name="Molinier V."/>
            <person name="Murat C."/>
            <person name="Poggeler S."/>
            <person name="Quandt C.A."/>
            <person name="Sperisen C."/>
            <person name="Tritt A."/>
            <person name="Tisserant E."/>
            <person name="Crous P.W."/>
            <person name="Henrissat B."/>
            <person name="Nehls U."/>
            <person name="Egli S."/>
            <person name="Spatafora J.W."/>
            <person name="Grigoriev I.V."/>
            <person name="Martin F.M."/>
        </authorList>
    </citation>
    <scope>NUCLEOTIDE SEQUENCE [LARGE SCALE GENOMIC DNA]</scope>
    <source>
        <strain evidence="2 3">CBS 207.34</strain>
    </source>
</reference>
<proteinExistence type="predicted"/>
<dbReference type="InterPro" id="IPR038883">
    <property type="entry name" value="AN11006-like"/>
</dbReference>
<feature type="region of interest" description="Disordered" evidence="1">
    <location>
        <begin position="25"/>
        <end position="62"/>
    </location>
</feature>
<dbReference type="AlphaFoldDB" id="A0A8E2JQB6"/>
<dbReference type="OrthoDB" id="62952at2759"/>
<evidence type="ECO:0000313" key="3">
    <source>
        <dbReference type="Proteomes" id="UP000250140"/>
    </source>
</evidence>
<dbReference type="PANTHER" id="PTHR42085">
    <property type="entry name" value="F-BOX DOMAIN-CONTAINING PROTEIN"/>
    <property type="match status" value="1"/>
</dbReference>
<organism evidence="2 3">
    <name type="scientific">Glonium stellatum</name>
    <dbReference type="NCBI Taxonomy" id="574774"/>
    <lineage>
        <taxon>Eukaryota</taxon>
        <taxon>Fungi</taxon>
        <taxon>Dikarya</taxon>
        <taxon>Ascomycota</taxon>
        <taxon>Pezizomycotina</taxon>
        <taxon>Dothideomycetes</taxon>
        <taxon>Pleosporomycetidae</taxon>
        <taxon>Gloniales</taxon>
        <taxon>Gloniaceae</taxon>
        <taxon>Glonium</taxon>
    </lineage>
</organism>